<dbReference type="PANTHER" id="PTHR46769:SF2">
    <property type="entry name" value="FIBROCYSTIN-L ISOFORM 2 PRECURSOR-RELATED"/>
    <property type="match status" value="1"/>
</dbReference>
<gene>
    <name evidence="9" type="ORF">DIT71_08535</name>
</gene>
<keyword evidence="2" id="KW-0964">Secreted</keyword>
<dbReference type="PANTHER" id="PTHR46769">
    <property type="entry name" value="POLYCYSTIC KIDNEY AND HEPATIC DISEASE 1 (AUTOSOMAL RECESSIVE)-LIKE 1"/>
    <property type="match status" value="1"/>
</dbReference>
<dbReference type="SUPFAM" id="SSF56988">
    <property type="entry name" value="Anthrax protective antigen"/>
    <property type="match status" value="2"/>
</dbReference>
<evidence type="ECO:0000256" key="4">
    <source>
        <dbReference type="ARBA" id="ARBA00022837"/>
    </source>
</evidence>
<dbReference type="Pfam" id="PF00041">
    <property type="entry name" value="fn3"/>
    <property type="match status" value="1"/>
</dbReference>
<dbReference type="Proteomes" id="UP000253987">
    <property type="component" value="Unassembled WGS sequence"/>
</dbReference>
<dbReference type="Pfam" id="PF07691">
    <property type="entry name" value="PA14"/>
    <property type="match status" value="2"/>
</dbReference>
<evidence type="ECO:0000313" key="9">
    <source>
        <dbReference type="EMBL" id="PXX91883.1"/>
    </source>
</evidence>
<dbReference type="Pfam" id="PF18884">
    <property type="entry name" value="TSP3_bac"/>
    <property type="match status" value="3"/>
</dbReference>
<evidence type="ECO:0000259" key="8">
    <source>
        <dbReference type="PROSITE" id="PS51820"/>
    </source>
</evidence>
<keyword evidence="3 6" id="KW-0732">Signal</keyword>
<comment type="caution">
    <text evidence="9">The sequence shown here is derived from an EMBL/GenBank/DDBJ whole genome shotgun (WGS) entry which is preliminary data.</text>
</comment>
<dbReference type="InterPro" id="IPR037524">
    <property type="entry name" value="PA14/GLEYA"/>
</dbReference>
<evidence type="ECO:0000256" key="5">
    <source>
        <dbReference type="SAM" id="MobiDB-lite"/>
    </source>
</evidence>
<dbReference type="Gene3D" id="2.60.40.10">
    <property type="entry name" value="Immunoglobulins"/>
    <property type="match status" value="1"/>
</dbReference>
<protein>
    <recommendedName>
        <fullName evidence="11">PA14 domain-containing protein</fullName>
    </recommendedName>
</protein>
<feature type="region of interest" description="Disordered" evidence="5">
    <location>
        <begin position="277"/>
        <end position="346"/>
    </location>
</feature>
<sequence>MRGSMSISNSLRVGSAIAAMCVFQSAGAAVTSQSGMVEAGYWDNLSGTGVSQLITLDAYPDNPDQVKELTELRSPQSRGDNYGSLVRGYVIPPTDGRYTFFVAGDDETQFWLSTSKNPASAELTASVTGWTRPHEYTKYGSQSSNGVELSAGQRYYFEIRHKESGGGDHFNVAWEGPGISRQVIGGSAIASLGEPESTAPLDQEAIEKAYSEGYRVGFLDGKERLNFNPQYPFLDKDQDGIYDNWEVIHGLDPRNPDDAISDPDNDLLTAADEFLMGTSENDPDSDGDGIPDGVEFAYGLNPLDASDAHQDIDGDGVSNLEEHQANTDPSDPADAPVTPDPEPVSVASQVPGFIGQYFKGTGFDRFVLSRQDKGIDFSWGGGQPMAELPNDNFSIRWSGMFTAPHTSGTEQYEFTTLTDDGVRLYLDGHLVIDRWRGQSATAYSRTVTLAAQETIPVTMEYYEASGSTRAKLSITRLANGAEVSISETVTVPDPAAPSLQDTDGDGIPDTWELANGLNAWADDANGVSNLDGVSNLEAYQSDLDPWTLEPITSEPVATEPEPQPEATSGEATLSWTAPLTRMDGSSLSLSAIDHYEIRYGQDQANPNQSLTAPGDATSLKINDLDPGTWYFSIRVVDTNGLQSVFSELVEHVID</sequence>
<reference evidence="9 10" key="2">
    <citation type="submission" date="2018-06" db="EMBL/GenBank/DDBJ databases">
        <title>Marinobactersediminissp. nov, a moderately halophilic bacterium isolated from marine solar saltern.</title>
        <authorList>
            <person name="Zhang Y."/>
        </authorList>
    </citation>
    <scope>NUCLEOTIDE SEQUENCE [LARGE SCALE GENOMIC DNA]</scope>
    <source>
        <strain evidence="9 10">F01</strain>
    </source>
</reference>
<evidence type="ECO:0000259" key="7">
    <source>
        <dbReference type="PROSITE" id="PS50853"/>
    </source>
</evidence>
<evidence type="ECO:0000256" key="2">
    <source>
        <dbReference type="ARBA" id="ARBA00022525"/>
    </source>
</evidence>
<accession>A0A2V3ZPD6</accession>
<feature type="domain" description="PA14" evidence="8">
    <location>
        <begin position="348"/>
        <end position="489"/>
    </location>
</feature>
<evidence type="ECO:0000256" key="6">
    <source>
        <dbReference type="SAM" id="SignalP"/>
    </source>
</evidence>
<dbReference type="CDD" id="cd00063">
    <property type="entry name" value="FN3"/>
    <property type="match status" value="1"/>
</dbReference>
<evidence type="ECO:0000256" key="1">
    <source>
        <dbReference type="ARBA" id="ARBA00004613"/>
    </source>
</evidence>
<dbReference type="InterPro" id="IPR059100">
    <property type="entry name" value="TSP3_bac"/>
</dbReference>
<dbReference type="EMBL" id="QFWX01000003">
    <property type="protein sequence ID" value="PXX91883.1"/>
    <property type="molecule type" value="Genomic_DNA"/>
</dbReference>
<dbReference type="InterPro" id="IPR011658">
    <property type="entry name" value="PA14_dom"/>
</dbReference>
<keyword evidence="10" id="KW-1185">Reference proteome</keyword>
<dbReference type="SMART" id="SM00758">
    <property type="entry name" value="PA14"/>
    <property type="match status" value="2"/>
</dbReference>
<dbReference type="PROSITE" id="PS51820">
    <property type="entry name" value="PA14"/>
    <property type="match status" value="2"/>
</dbReference>
<evidence type="ECO:0000256" key="3">
    <source>
        <dbReference type="ARBA" id="ARBA00022729"/>
    </source>
</evidence>
<comment type="subcellular location">
    <subcellularLocation>
        <location evidence="1">Secreted</location>
    </subcellularLocation>
</comment>
<dbReference type="InterPro" id="IPR052387">
    <property type="entry name" value="Fibrocystin"/>
</dbReference>
<organism evidence="9 10">
    <name type="scientific">Marinobacter vulgaris</name>
    <dbReference type="NCBI Taxonomy" id="1928331"/>
    <lineage>
        <taxon>Bacteria</taxon>
        <taxon>Pseudomonadati</taxon>
        <taxon>Pseudomonadota</taxon>
        <taxon>Gammaproteobacteria</taxon>
        <taxon>Pseudomonadales</taxon>
        <taxon>Marinobacteraceae</taxon>
        <taxon>Marinobacter</taxon>
    </lineage>
</organism>
<dbReference type="Gene3D" id="3.90.182.10">
    <property type="entry name" value="Toxin - Anthrax Protective Antigen,domain 1"/>
    <property type="match status" value="2"/>
</dbReference>
<feature type="domain" description="Fibronectin type-III" evidence="7">
    <location>
        <begin position="556"/>
        <end position="654"/>
    </location>
</feature>
<evidence type="ECO:0000313" key="10">
    <source>
        <dbReference type="Proteomes" id="UP000253987"/>
    </source>
</evidence>
<dbReference type="PROSITE" id="PS50853">
    <property type="entry name" value="FN3"/>
    <property type="match status" value="1"/>
</dbReference>
<dbReference type="SUPFAM" id="SSF49265">
    <property type="entry name" value="Fibronectin type III"/>
    <property type="match status" value="1"/>
</dbReference>
<dbReference type="InterPro" id="IPR036116">
    <property type="entry name" value="FN3_sf"/>
</dbReference>
<dbReference type="OrthoDB" id="9785394at2"/>
<feature type="domain" description="PA14" evidence="8">
    <location>
        <begin position="32"/>
        <end position="188"/>
    </location>
</feature>
<proteinExistence type="predicted"/>
<name>A0A2V3ZPD6_9GAMM</name>
<feature type="chain" id="PRO_5015929597" description="PA14 domain-containing protein" evidence="6">
    <location>
        <begin position="29"/>
        <end position="654"/>
    </location>
</feature>
<keyword evidence="4" id="KW-0106">Calcium</keyword>
<feature type="signal peptide" evidence="6">
    <location>
        <begin position="1"/>
        <end position="28"/>
    </location>
</feature>
<dbReference type="AlphaFoldDB" id="A0A2V3ZPD6"/>
<evidence type="ECO:0008006" key="11">
    <source>
        <dbReference type="Google" id="ProtNLM"/>
    </source>
</evidence>
<reference evidence="10" key="1">
    <citation type="submission" date="2018-05" db="EMBL/GenBank/DDBJ databases">
        <authorList>
            <person name="Lu D."/>
        </authorList>
    </citation>
    <scope>NUCLEOTIDE SEQUENCE [LARGE SCALE GENOMIC DNA]</scope>
    <source>
        <strain evidence="10">F01</strain>
    </source>
</reference>
<dbReference type="InterPro" id="IPR013783">
    <property type="entry name" value="Ig-like_fold"/>
</dbReference>
<dbReference type="InterPro" id="IPR003961">
    <property type="entry name" value="FN3_dom"/>
</dbReference>